<protein>
    <recommendedName>
        <fullName evidence="1">DNA helicase Pif1-like 2B domain-containing protein</fullName>
    </recommendedName>
</protein>
<evidence type="ECO:0000259" key="1">
    <source>
        <dbReference type="Pfam" id="PF21530"/>
    </source>
</evidence>
<dbReference type="AlphaFoldDB" id="A0ABC8TYI3"/>
<dbReference type="SUPFAM" id="SSF52540">
    <property type="entry name" value="P-loop containing nucleoside triphosphate hydrolases"/>
    <property type="match status" value="1"/>
</dbReference>
<name>A0ABC8TYI3_9AQUA</name>
<organism evidence="2 3">
    <name type="scientific">Ilex paraguariensis</name>
    <name type="common">yerba mate</name>
    <dbReference type="NCBI Taxonomy" id="185542"/>
    <lineage>
        <taxon>Eukaryota</taxon>
        <taxon>Viridiplantae</taxon>
        <taxon>Streptophyta</taxon>
        <taxon>Embryophyta</taxon>
        <taxon>Tracheophyta</taxon>
        <taxon>Spermatophyta</taxon>
        <taxon>Magnoliopsida</taxon>
        <taxon>eudicotyledons</taxon>
        <taxon>Gunneridae</taxon>
        <taxon>Pentapetalae</taxon>
        <taxon>asterids</taxon>
        <taxon>campanulids</taxon>
        <taxon>Aquifoliales</taxon>
        <taxon>Aquifoliaceae</taxon>
        <taxon>Ilex</taxon>
    </lineage>
</organism>
<evidence type="ECO:0000313" key="3">
    <source>
        <dbReference type="Proteomes" id="UP001642360"/>
    </source>
</evidence>
<accession>A0ABC8TYI3</accession>
<evidence type="ECO:0000313" key="2">
    <source>
        <dbReference type="EMBL" id="CAK9171869.1"/>
    </source>
</evidence>
<dbReference type="Proteomes" id="UP001642360">
    <property type="component" value="Unassembled WGS sequence"/>
</dbReference>
<dbReference type="Pfam" id="PF21530">
    <property type="entry name" value="Pif1_2B_dom"/>
    <property type="match status" value="1"/>
</dbReference>
<feature type="domain" description="DNA helicase Pif1-like 2B" evidence="1">
    <location>
        <begin position="32"/>
        <end position="77"/>
    </location>
</feature>
<comment type="caution">
    <text evidence="2">The sequence shown here is derived from an EMBL/GenBank/DDBJ whole genome shotgun (WGS) entry which is preliminary data.</text>
</comment>
<proteinExistence type="predicted"/>
<dbReference type="EMBL" id="CAUOFW020005858">
    <property type="protein sequence ID" value="CAK9171869.1"/>
    <property type="molecule type" value="Genomic_DNA"/>
</dbReference>
<reference evidence="2 3" key="1">
    <citation type="submission" date="2024-02" db="EMBL/GenBank/DDBJ databases">
        <authorList>
            <person name="Vignale AGUSTIN F."/>
            <person name="Sosa J E."/>
            <person name="Modenutti C."/>
        </authorList>
    </citation>
    <scope>NUCLEOTIDE SEQUENCE [LARGE SCALE GENOMIC DNA]</scope>
</reference>
<dbReference type="InterPro" id="IPR049163">
    <property type="entry name" value="Pif1-like_2B_dom"/>
</dbReference>
<dbReference type="InterPro" id="IPR027417">
    <property type="entry name" value="P-loop_NTPase"/>
</dbReference>
<keyword evidence="3" id="KW-1185">Reference proteome</keyword>
<gene>
    <name evidence="2" type="ORF">ILEXP_LOCUS41481</name>
</gene>
<dbReference type="PANTHER" id="PTHR23274:SF48">
    <property type="entry name" value="ATP-DEPENDENT DNA HELICASE"/>
    <property type="match status" value="1"/>
</dbReference>
<sequence>MMTSALSMMLAANKMSGGDNLNRSTTNQYLSEFLNSLNTSGLQLFKLQLKVWCSIILLRNIAPKVGLCNGTRLIVVKCALRVIETRILTGDKFGNLCLILRILLSPSSKDLPFHMTRSQFSGLTYAMTINKLLG</sequence>
<dbReference type="PANTHER" id="PTHR23274">
    <property type="entry name" value="DNA HELICASE-RELATED"/>
    <property type="match status" value="1"/>
</dbReference>